<organism evidence="2 3">
    <name type="scientific">Acetobacter sacchari</name>
    <dbReference type="NCBI Taxonomy" id="2661687"/>
    <lineage>
        <taxon>Bacteria</taxon>
        <taxon>Pseudomonadati</taxon>
        <taxon>Pseudomonadota</taxon>
        <taxon>Alphaproteobacteria</taxon>
        <taxon>Acetobacterales</taxon>
        <taxon>Acetobacteraceae</taxon>
        <taxon>Acetobacter</taxon>
    </lineage>
</organism>
<name>A0ABS3LZD5_9PROT</name>
<feature type="region of interest" description="Disordered" evidence="1">
    <location>
        <begin position="1"/>
        <end position="53"/>
    </location>
</feature>
<feature type="compositionally biased region" description="Pro residues" evidence="1">
    <location>
        <begin position="16"/>
        <end position="33"/>
    </location>
</feature>
<sequence>MTRSGIMSSGGIPTGPEIPHPGRTPPVPPPALDEPPAHEEPEEPEPVKDPPLQ</sequence>
<dbReference type="RefSeq" id="WP_207882831.1">
    <property type="nucleotide sequence ID" value="NZ_JAFVMF010000019.1"/>
</dbReference>
<protein>
    <submittedName>
        <fullName evidence="2">Uncharacterized protein</fullName>
    </submittedName>
</protein>
<keyword evidence="3" id="KW-1185">Reference proteome</keyword>
<evidence type="ECO:0000313" key="3">
    <source>
        <dbReference type="Proteomes" id="UP000664771"/>
    </source>
</evidence>
<accession>A0ABS3LZD5</accession>
<gene>
    <name evidence="2" type="ORF">J2D73_15915</name>
</gene>
<reference evidence="2 3" key="1">
    <citation type="submission" date="2021-03" db="EMBL/GenBank/DDBJ databases">
        <title>The complete genome sequence of Acetobacter sacchari TBRC 11175.</title>
        <authorList>
            <person name="Charoenyingcharoen P."/>
            <person name="Yukphan P."/>
        </authorList>
    </citation>
    <scope>NUCLEOTIDE SEQUENCE [LARGE SCALE GENOMIC DNA]</scope>
    <source>
        <strain evidence="2 3">TBRC 11175</strain>
    </source>
</reference>
<proteinExistence type="predicted"/>
<evidence type="ECO:0000313" key="2">
    <source>
        <dbReference type="EMBL" id="MBO1361274.1"/>
    </source>
</evidence>
<dbReference type="Proteomes" id="UP000664771">
    <property type="component" value="Unassembled WGS sequence"/>
</dbReference>
<evidence type="ECO:0000256" key="1">
    <source>
        <dbReference type="SAM" id="MobiDB-lite"/>
    </source>
</evidence>
<dbReference type="EMBL" id="JAFVMF010000019">
    <property type="protein sequence ID" value="MBO1361274.1"/>
    <property type="molecule type" value="Genomic_DNA"/>
</dbReference>
<comment type="caution">
    <text evidence="2">The sequence shown here is derived from an EMBL/GenBank/DDBJ whole genome shotgun (WGS) entry which is preliminary data.</text>
</comment>